<reference evidence="3" key="1">
    <citation type="submission" date="2016-10" db="EMBL/GenBank/DDBJ databases">
        <authorList>
            <person name="Varghese N."/>
            <person name="Submissions S."/>
        </authorList>
    </citation>
    <scope>NUCLEOTIDE SEQUENCE [LARGE SCALE GENOMIC DNA]</scope>
    <source>
        <strain evidence="3">DSM 21772</strain>
    </source>
</reference>
<keyword evidence="1" id="KW-0472">Membrane</keyword>
<evidence type="ECO:0000313" key="3">
    <source>
        <dbReference type="Proteomes" id="UP000181956"/>
    </source>
</evidence>
<keyword evidence="1" id="KW-1133">Transmembrane helix</keyword>
<protein>
    <submittedName>
        <fullName evidence="2">Uncharacterized protein</fullName>
    </submittedName>
</protein>
<organism evidence="2 3">
    <name type="scientific">Microterricola viridarii</name>
    <dbReference type="NCBI Taxonomy" id="412690"/>
    <lineage>
        <taxon>Bacteria</taxon>
        <taxon>Bacillati</taxon>
        <taxon>Actinomycetota</taxon>
        <taxon>Actinomycetes</taxon>
        <taxon>Micrococcales</taxon>
        <taxon>Microbacteriaceae</taxon>
        <taxon>Microterricola</taxon>
    </lineage>
</organism>
<keyword evidence="3" id="KW-1185">Reference proteome</keyword>
<evidence type="ECO:0000256" key="1">
    <source>
        <dbReference type="SAM" id="Phobius"/>
    </source>
</evidence>
<name>A0A1H1LBE3_9MICO</name>
<dbReference type="EMBL" id="LT629742">
    <property type="protein sequence ID" value="SDR71901.1"/>
    <property type="molecule type" value="Genomic_DNA"/>
</dbReference>
<gene>
    <name evidence="2" type="ORF">SAMN04489834_0045</name>
</gene>
<proteinExistence type="predicted"/>
<accession>A0A1H1LBE3</accession>
<keyword evidence="1" id="KW-0812">Transmembrane</keyword>
<dbReference type="AlphaFoldDB" id="A0A1H1LBE3"/>
<feature type="transmembrane region" description="Helical" evidence="1">
    <location>
        <begin position="6"/>
        <end position="25"/>
    </location>
</feature>
<evidence type="ECO:0000313" key="2">
    <source>
        <dbReference type="EMBL" id="SDR71901.1"/>
    </source>
</evidence>
<dbReference type="Proteomes" id="UP000181956">
    <property type="component" value="Chromosome I"/>
</dbReference>
<sequence>MIVQLIAAGLFLIAASTITWAMLALRKSQSRRSAAA</sequence>